<gene>
    <name evidence="1" type="ORF">HOLleu_26602</name>
</gene>
<organism evidence="1 2">
    <name type="scientific">Holothuria leucospilota</name>
    <name type="common">Black long sea cucumber</name>
    <name type="synonym">Mertensiothuria leucospilota</name>
    <dbReference type="NCBI Taxonomy" id="206669"/>
    <lineage>
        <taxon>Eukaryota</taxon>
        <taxon>Metazoa</taxon>
        <taxon>Echinodermata</taxon>
        <taxon>Eleutherozoa</taxon>
        <taxon>Echinozoa</taxon>
        <taxon>Holothuroidea</taxon>
        <taxon>Aspidochirotacea</taxon>
        <taxon>Aspidochirotida</taxon>
        <taxon>Holothuriidae</taxon>
        <taxon>Holothuria</taxon>
    </lineage>
</organism>
<accession>A0A9Q1BPK2</accession>
<keyword evidence="2" id="KW-1185">Reference proteome</keyword>
<name>A0A9Q1BPK2_HOLLE</name>
<protein>
    <submittedName>
        <fullName evidence="1">Uncharacterized protein</fullName>
    </submittedName>
</protein>
<dbReference type="Proteomes" id="UP001152320">
    <property type="component" value="Chromosome 13"/>
</dbReference>
<sequence>MGRVRCGARTRDMSLLSTKVAPHLVGTLCLVMPYLQALATKSVGTRPGFVTLLSTLETGAGLPEVPYVGLRTPYEKEGRNVPV</sequence>
<comment type="caution">
    <text evidence="1">The sequence shown here is derived from an EMBL/GenBank/DDBJ whole genome shotgun (WGS) entry which is preliminary data.</text>
</comment>
<reference evidence="1" key="1">
    <citation type="submission" date="2021-10" db="EMBL/GenBank/DDBJ databases">
        <title>Tropical sea cucumber genome reveals ecological adaptation and Cuvierian tubules defense mechanism.</title>
        <authorList>
            <person name="Chen T."/>
        </authorList>
    </citation>
    <scope>NUCLEOTIDE SEQUENCE</scope>
    <source>
        <strain evidence="1">Nanhai2018</strain>
        <tissue evidence="1">Muscle</tissue>
    </source>
</reference>
<evidence type="ECO:0000313" key="1">
    <source>
        <dbReference type="EMBL" id="KAJ8030244.1"/>
    </source>
</evidence>
<proteinExistence type="predicted"/>
<evidence type="ECO:0000313" key="2">
    <source>
        <dbReference type="Proteomes" id="UP001152320"/>
    </source>
</evidence>
<dbReference type="EMBL" id="JAIZAY010000013">
    <property type="protein sequence ID" value="KAJ8030244.1"/>
    <property type="molecule type" value="Genomic_DNA"/>
</dbReference>
<dbReference type="AlphaFoldDB" id="A0A9Q1BPK2"/>